<protein>
    <submittedName>
        <fullName evidence="4">Uncharacterized protein</fullName>
    </submittedName>
</protein>
<evidence type="ECO:0000313" key="5">
    <source>
        <dbReference type="Proteomes" id="UP001385951"/>
    </source>
</evidence>
<dbReference type="PANTHER" id="PTHR12435">
    <property type="match status" value="1"/>
</dbReference>
<reference evidence="4 5" key="1">
    <citation type="submission" date="2022-09" db="EMBL/GenBank/DDBJ databases">
        <authorList>
            <person name="Palmer J.M."/>
        </authorList>
    </citation>
    <scope>NUCLEOTIDE SEQUENCE [LARGE SCALE GENOMIC DNA]</scope>
    <source>
        <strain evidence="4 5">DSM 7382</strain>
    </source>
</reference>
<dbReference type="AlphaFoldDB" id="A0AAW0G1E6"/>
<keyword evidence="5" id="KW-1185">Reference proteome</keyword>
<dbReference type="Proteomes" id="UP001385951">
    <property type="component" value="Unassembled WGS sequence"/>
</dbReference>
<accession>A0AAW0G1E6</accession>
<sequence length="185" mass="21169">MPLITFSGLPSSGKTTWAKKLEKLLQEKIEEAKETKAPGYNYSIVYHSDETLGIPHDTYKDSNLEKHARGSQMSAIKRDLSRSKYQLFCEAKGVVTPHCVVHVMNPVEKCIEWNKTTNAWDEELINQLAMRYEEPNNDTRWDSPLFTVVSDYEQESLPINEIWNALVLKRAPPPNAATLGQTYIR</sequence>
<evidence type="ECO:0000313" key="4">
    <source>
        <dbReference type="EMBL" id="KAK7682870.1"/>
    </source>
</evidence>
<dbReference type="GO" id="GO:0005524">
    <property type="term" value="F:ATP binding"/>
    <property type="evidence" value="ECO:0007669"/>
    <property type="project" value="UniProtKB-KW"/>
</dbReference>
<comment type="similarity">
    <text evidence="3">Belongs to the KTI12 family.</text>
</comment>
<keyword evidence="1" id="KW-0547">Nucleotide-binding</keyword>
<dbReference type="InterPro" id="IPR013641">
    <property type="entry name" value="KTI12/PSTK"/>
</dbReference>
<dbReference type="EMBL" id="JASBNA010000033">
    <property type="protein sequence ID" value="KAK7682870.1"/>
    <property type="molecule type" value="Genomic_DNA"/>
</dbReference>
<dbReference type="Pfam" id="PF08433">
    <property type="entry name" value="KTI12"/>
    <property type="match status" value="1"/>
</dbReference>
<dbReference type="Gene3D" id="3.40.50.300">
    <property type="entry name" value="P-loop containing nucleotide triphosphate hydrolases"/>
    <property type="match status" value="1"/>
</dbReference>
<gene>
    <name evidence="4" type="ORF">QCA50_013900</name>
</gene>
<dbReference type="InterPro" id="IPR027417">
    <property type="entry name" value="P-loop_NTPase"/>
</dbReference>
<evidence type="ECO:0000256" key="2">
    <source>
        <dbReference type="ARBA" id="ARBA00022840"/>
    </source>
</evidence>
<organism evidence="4 5">
    <name type="scientific">Cerrena zonata</name>
    <dbReference type="NCBI Taxonomy" id="2478898"/>
    <lineage>
        <taxon>Eukaryota</taxon>
        <taxon>Fungi</taxon>
        <taxon>Dikarya</taxon>
        <taxon>Basidiomycota</taxon>
        <taxon>Agaricomycotina</taxon>
        <taxon>Agaricomycetes</taxon>
        <taxon>Polyporales</taxon>
        <taxon>Cerrenaceae</taxon>
        <taxon>Cerrena</taxon>
    </lineage>
</organism>
<evidence type="ECO:0000256" key="1">
    <source>
        <dbReference type="ARBA" id="ARBA00022741"/>
    </source>
</evidence>
<comment type="caution">
    <text evidence="4">The sequence shown here is derived from an EMBL/GenBank/DDBJ whole genome shotgun (WGS) entry which is preliminary data.</text>
</comment>
<name>A0AAW0G1E6_9APHY</name>
<evidence type="ECO:0000256" key="3">
    <source>
        <dbReference type="ARBA" id="ARBA00025768"/>
    </source>
</evidence>
<proteinExistence type="inferred from homology"/>
<dbReference type="SUPFAM" id="SSF52540">
    <property type="entry name" value="P-loop containing nucleoside triphosphate hydrolases"/>
    <property type="match status" value="1"/>
</dbReference>
<keyword evidence="2" id="KW-0067">ATP-binding</keyword>